<evidence type="ECO:0000313" key="2">
    <source>
        <dbReference type="EMBL" id="ART81935.1"/>
    </source>
</evidence>
<sequence length="348" mass="37497">MLAGMLSTASTVIPRGWDAAQILVFKDSLLLTRFRLAQLSADDYARQLTQALSEQDIELARSLLNLADEQGVSLAPEFHQQVAAQETWRATTVRNSADIWQGMSTGRADSGLGLAAATISDFTLFGDVRDVILQSLAWPDHDPVLLALAGTGLGLTVMTVASGGTAAPVKVGLSLVKVARKSGRLSKSLGRQLTRITKNAIDPKAVSEVGARFSKLELKTLNRVQLDELASASKRLVSSTASKQLLKSGRGVRRIAKNSSSKGALDALHHADSVQELSRLAKLSDSLKGSFRASLRLLPDLGKSIYKLTSTLIALLLWLGGGLLWLGTAAWYSLRVLVWLLMGLWRLF</sequence>
<dbReference type="EMBL" id="CP021377">
    <property type="protein sequence ID" value="ART81935.1"/>
    <property type="molecule type" value="Genomic_DNA"/>
</dbReference>
<dbReference type="Proteomes" id="UP000243937">
    <property type="component" value="Chromosome"/>
</dbReference>
<organism evidence="2 3">
    <name type="scientific">Oceanisphaera profunda</name>
    <dbReference type="NCBI Taxonomy" id="1416627"/>
    <lineage>
        <taxon>Bacteria</taxon>
        <taxon>Pseudomonadati</taxon>
        <taxon>Pseudomonadota</taxon>
        <taxon>Gammaproteobacteria</taxon>
        <taxon>Aeromonadales</taxon>
        <taxon>Aeromonadaceae</taxon>
        <taxon>Oceanisphaera</taxon>
    </lineage>
</organism>
<gene>
    <name evidence="2" type="ORF">CBP31_04250</name>
</gene>
<accession>A0A1Y0D4A4</accession>
<keyword evidence="1" id="KW-1133">Transmembrane helix</keyword>
<reference evidence="2 3" key="1">
    <citation type="journal article" date="2014" name="Int. J. Syst. Evol. Microbiol.">
        <title>Oceanisphaera profunda sp. nov., a marine bacterium isolated from deep-sea sediment, and emended description of the genus Oceanisphaera.</title>
        <authorList>
            <person name="Xu Z."/>
            <person name="Zhang X.Y."/>
            <person name="Su H.N."/>
            <person name="Yu Z.C."/>
            <person name="Liu C."/>
            <person name="Li H."/>
            <person name="Chen X.L."/>
            <person name="Song X.Y."/>
            <person name="Xie B.B."/>
            <person name="Qin Q.L."/>
            <person name="Zhou B.C."/>
            <person name="Shi M."/>
            <person name="Huang Y."/>
            <person name="Zhang Y.Z."/>
        </authorList>
    </citation>
    <scope>NUCLEOTIDE SEQUENCE [LARGE SCALE GENOMIC DNA]</scope>
    <source>
        <strain evidence="2 3">SM1222</strain>
    </source>
</reference>
<keyword evidence="3" id="KW-1185">Reference proteome</keyword>
<proteinExistence type="predicted"/>
<evidence type="ECO:0000256" key="1">
    <source>
        <dbReference type="SAM" id="Phobius"/>
    </source>
</evidence>
<evidence type="ECO:0000313" key="3">
    <source>
        <dbReference type="Proteomes" id="UP000243937"/>
    </source>
</evidence>
<keyword evidence="1" id="KW-0812">Transmembrane</keyword>
<name>A0A1Y0D4A4_9GAMM</name>
<keyword evidence="1" id="KW-0472">Membrane</keyword>
<feature type="transmembrane region" description="Helical" evidence="1">
    <location>
        <begin position="305"/>
        <end position="324"/>
    </location>
</feature>
<protein>
    <submittedName>
        <fullName evidence="2">Uncharacterized protein</fullName>
    </submittedName>
</protein>
<dbReference type="AlphaFoldDB" id="A0A1Y0D4A4"/>
<dbReference type="KEGG" id="opf:CBP31_04250"/>